<protein>
    <submittedName>
        <fullName evidence="1">Uncharacterized protein</fullName>
    </submittedName>
</protein>
<accession>A0A699UUE5</accession>
<sequence length="110" mass="11625">SVSTTPEREDEAHTHSVAEPNLRTIRALQRFVISSESSHYSGTHVVKAEVDSFVMSSPVEPSLFGAGSSLAGGADLTSCGFSDLTGSEFLIGGIRTVIDPNSDLLKVYVP</sequence>
<evidence type="ECO:0000313" key="1">
    <source>
        <dbReference type="EMBL" id="GFD23414.1"/>
    </source>
</evidence>
<feature type="non-terminal residue" evidence="1">
    <location>
        <position position="1"/>
    </location>
</feature>
<dbReference type="AlphaFoldDB" id="A0A699UUE5"/>
<proteinExistence type="predicted"/>
<comment type="caution">
    <text evidence="1">The sequence shown here is derived from an EMBL/GenBank/DDBJ whole genome shotgun (WGS) entry which is preliminary data.</text>
</comment>
<gene>
    <name evidence="1" type="ORF">Tci_895383</name>
</gene>
<organism evidence="1">
    <name type="scientific">Tanacetum cinerariifolium</name>
    <name type="common">Dalmatian daisy</name>
    <name type="synonym">Chrysanthemum cinerariifolium</name>
    <dbReference type="NCBI Taxonomy" id="118510"/>
    <lineage>
        <taxon>Eukaryota</taxon>
        <taxon>Viridiplantae</taxon>
        <taxon>Streptophyta</taxon>
        <taxon>Embryophyta</taxon>
        <taxon>Tracheophyta</taxon>
        <taxon>Spermatophyta</taxon>
        <taxon>Magnoliopsida</taxon>
        <taxon>eudicotyledons</taxon>
        <taxon>Gunneridae</taxon>
        <taxon>Pentapetalae</taxon>
        <taxon>asterids</taxon>
        <taxon>campanulids</taxon>
        <taxon>Asterales</taxon>
        <taxon>Asteraceae</taxon>
        <taxon>Asteroideae</taxon>
        <taxon>Anthemideae</taxon>
        <taxon>Anthemidinae</taxon>
        <taxon>Tanacetum</taxon>
    </lineage>
</organism>
<name>A0A699UUE5_TANCI</name>
<reference evidence="1" key="1">
    <citation type="journal article" date="2019" name="Sci. Rep.">
        <title>Draft genome of Tanacetum cinerariifolium, the natural source of mosquito coil.</title>
        <authorList>
            <person name="Yamashiro T."/>
            <person name="Shiraishi A."/>
            <person name="Satake H."/>
            <person name="Nakayama K."/>
        </authorList>
    </citation>
    <scope>NUCLEOTIDE SEQUENCE</scope>
</reference>
<dbReference type="EMBL" id="BKCJ011344605">
    <property type="protein sequence ID" value="GFD23414.1"/>
    <property type="molecule type" value="Genomic_DNA"/>
</dbReference>